<name>A0ABP8GGI0_9BURK</name>
<dbReference type="Proteomes" id="UP001501671">
    <property type="component" value="Unassembled WGS sequence"/>
</dbReference>
<keyword evidence="2" id="KW-0732">Signal</keyword>
<dbReference type="CDD" id="cd13578">
    <property type="entry name" value="PBP2_Bug27"/>
    <property type="match status" value="1"/>
</dbReference>
<dbReference type="InterPro" id="IPR005064">
    <property type="entry name" value="BUG"/>
</dbReference>
<gene>
    <name evidence="3" type="ORF">GCM10023144_05080</name>
</gene>
<dbReference type="Pfam" id="PF03401">
    <property type="entry name" value="TctC"/>
    <property type="match status" value="1"/>
</dbReference>
<comment type="caution">
    <text evidence="3">The sequence shown here is derived from an EMBL/GenBank/DDBJ whole genome shotgun (WGS) entry which is preliminary data.</text>
</comment>
<evidence type="ECO:0000313" key="4">
    <source>
        <dbReference type="Proteomes" id="UP001501671"/>
    </source>
</evidence>
<accession>A0ABP8GGI0</accession>
<reference evidence="4" key="1">
    <citation type="journal article" date="2019" name="Int. J. Syst. Evol. Microbiol.">
        <title>The Global Catalogue of Microorganisms (GCM) 10K type strain sequencing project: providing services to taxonomists for standard genome sequencing and annotation.</title>
        <authorList>
            <consortium name="The Broad Institute Genomics Platform"/>
            <consortium name="The Broad Institute Genome Sequencing Center for Infectious Disease"/>
            <person name="Wu L."/>
            <person name="Ma J."/>
        </authorList>
    </citation>
    <scope>NUCLEOTIDE SEQUENCE [LARGE SCALE GENOMIC DNA]</scope>
    <source>
        <strain evidence="4">JCM 17666</strain>
    </source>
</reference>
<dbReference type="Gene3D" id="3.40.190.150">
    <property type="entry name" value="Bordetella uptake gene, domain 1"/>
    <property type="match status" value="1"/>
</dbReference>
<dbReference type="RefSeq" id="WP_345246008.1">
    <property type="nucleotide sequence ID" value="NZ_BAABFO010000002.1"/>
</dbReference>
<dbReference type="PANTHER" id="PTHR42928:SF5">
    <property type="entry name" value="BLR1237 PROTEIN"/>
    <property type="match status" value="1"/>
</dbReference>
<comment type="similarity">
    <text evidence="1">Belongs to the UPF0065 (bug) family.</text>
</comment>
<dbReference type="PANTHER" id="PTHR42928">
    <property type="entry name" value="TRICARBOXYLATE-BINDING PROTEIN"/>
    <property type="match status" value="1"/>
</dbReference>
<dbReference type="SUPFAM" id="SSF53850">
    <property type="entry name" value="Periplasmic binding protein-like II"/>
    <property type="match status" value="1"/>
</dbReference>
<evidence type="ECO:0000256" key="2">
    <source>
        <dbReference type="SAM" id="SignalP"/>
    </source>
</evidence>
<dbReference type="InterPro" id="IPR042100">
    <property type="entry name" value="Bug_dom1"/>
</dbReference>
<feature type="chain" id="PRO_5045791637" evidence="2">
    <location>
        <begin position="26"/>
        <end position="324"/>
    </location>
</feature>
<sequence>MHLRTLTFALSGAAIAVTLAAPARAAYPDRPVRIIVPYTAGGASDAVTRIIANKLGELWKVSVIVDNRGGGAGNIGCEMAAKAAPDGYTLLMSTVGTHGINPSLFSKLPYDPVKDFAPISLAASTVSVLLVNPSVPVDSVAELIAYAKAHPGQINFGSSGNGSSHHLAGEMFNTLAGVRTVHVPYKGTSGMYTDLLAGQIQMTFDPVLSALPHIKSHKLKALAVTSPQRVEILPDVPSMQESGVAGYEMGSWYGLLAPAGTSPEIVQKVSADVARIVNLPDVKQQLLEQGATPIGSTPAQLGQHIQREIKKWAEVVRYSGATVN</sequence>
<evidence type="ECO:0000256" key="1">
    <source>
        <dbReference type="ARBA" id="ARBA00006987"/>
    </source>
</evidence>
<keyword evidence="4" id="KW-1185">Reference proteome</keyword>
<dbReference type="Gene3D" id="3.40.190.10">
    <property type="entry name" value="Periplasmic binding protein-like II"/>
    <property type="match status" value="1"/>
</dbReference>
<protein>
    <submittedName>
        <fullName evidence="3">Tripartite tricarboxylate transporter substrate binding protein</fullName>
    </submittedName>
</protein>
<dbReference type="EMBL" id="BAABFO010000002">
    <property type="protein sequence ID" value="GAA4323915.1"/>
    <property type="molecule type" value="Genomic_DNA"/>
</dbReference>
<dbReference type="PIRSF" id="PIRSF017082">
    <property type="entry name" value="YflP"/>
    <property type="match status" value="1"/>
</dbReference>
<feature type="signal peptide" evidence="2">
    <location>
        <begin position="1"/>
        <end position="25"/>
    </location>
</feature>
<evidence type="ECO:0000313" key="3">
    <source>
        <dbReference type="EMBL" id="GAA4323915.1"/>
    </source>
</evidence>
<organism evidence="3 4">
    <name type="scientific">Pigmentiphaga soli</name>
    <dbReference type="NCBI Taxonomy" id="1007095"/>
    <lineage>
        <taxon>Bacteria</taxon>
        <taxon>Pseudomonadati</taxon>
        <taxon>Pseudomonadota</taxon>
        <taxon>Betaproteobacteria</taxon>
        <taxon>Burkholderiales</taxon>
        <taxon>Alcaligenaceae</taxon>
        <taxon>Pigmentiphaga</taxon>
    </lineage>
</organism>
<proteinExistence type="inferred from homology"/>